<comment type="caution">
    <text evidence="5">The sequence shown here is derived from an EMBL/GenBank/DDBJ whole genome shotgun (WGS) entry which is preliminary data.</text>
</comment>
<name>A0ABW5R9J5_9BACL</name>
<keyword evidence="6" id="KW-1185">Reference proteome</keyword>
<proteinExistence type="predicted"/>
<dbReference type="InterPro" id="IPR015854">
    <property type="entry name" value="ABC_transpr_LolD-like"/>
</dbReference>
<dbReference type="InterPro" id="IPR003593">
    <property type="entry name" value="AAA+_ATPase"/>
</dbReference>
<evidence type="ECO:0000259" key="4">
    <source>
        <dbReference type="PROSITE" id="PS50893"/>
    </source>
</evidence>
<dbReference type="PANTHER" id="PTHR24220">
    <property type="entry name" value="IMPORT ATP-BINDING PROTEIN"/>
    <property type="match status" value="1"/>
</dbReference>
<dbReference type="InterPro" id="IPR017911">
    <property type="entry name" value="MacB-like_ATP-bd"/>
</dbReference>
<evidence type="ECO:0000256" key="2">
    <source>
        <dbReference type="ARBA" id="ARBA00022741"/>
    </source>
</evidence>
<evidence type="ECO:0000313" key="5">
    <source>
        <dbReference type="EMBL" id="MFD2671578.1"/>
    </source>
</evidence>
<keyword evidence="1" id="KW-0813">Transport</keyword>
<dbReference type="Gene3D" id="3.40.50.300">
    <property type="entry name" value="P-loop containing nucleotide triphosphate hydrolases"/>
    <property type="match status" value="1"/>
</dbReference>
<dbReference type="CDD" id="cd03255">
    <property type="entry name" value="ABC_MJ0796_LolCDE_FtsE"/>
    <property type="match status" value="1"/>
</dbReference>
<dbReference type="SMART" id="SM00382">
    <property type="entry name" value="AAA"/>
    <property type="match status" value="1"/>
</dbReference>
<dbReference type="PANTHER" id="PTHR24220:SF86">
    <property type="entry name" value="ABC TRANSPORTER ABCH.1"/>
    <property type="match status" value="1"/>
</dbReference>
<dbReference type="PROSITE" id="PS50893">
    <property type="entry name" value="ABC_TRANSPORTER_2"/>
    <property type="match status" value="1"/>
</dbReference>
<reference evidence="6" key="1">
    <citation type="journal article" date="2019" name="Int. J. Syst. Evol. Microbiol.">
        <title>The Global Catalogue of Microorganisms (GCM) 10K type strain sequencing project: providing services to taxonomists for standard genome sequencing and annotation.</title>
        <authorList>
            <consortium name="The Broad Institute Genomics Platform"/>
            <consortium name="The Broad Institute Genome Sequencing Center for Infectious Disease"/>
            <person name="Wu L."/>
            <person name="Ma J."/>
        </authorList>
    </citation>
    <scope>NUCLEOTIDE SEQUENCE [LARGE SCALE GENOMIC DNA]</scope>
    <source>
        <strain evidence="6">KCTC 33676</strain>
    </source>
</reference>
<evidence type="ECO:0000256" key="3">
    <source>
        <dbReference type="ARBA" id="ARBA00022840"/>
    </source>
</evidence>
<evidence type="ECO:0000256" key="1">
    <source>
        <dbReference type="ARBA" id="ARBA00022448"/>
    </source>
</evidence>
<dbReference type="InterPro" id="IPR027417">
    <property type="entry name" value="P-loop_NTPase"/>
</dbReference>
<gene>
    <name evidence="5" type="ORF">ACFSUC_08170</name>
</gene>
<dbReference type="SUPFAM" id="SSF52540">
    <property type="entry name" value="P-loop containing nucleoside triphosphate hydrolases"/>
    <property type="match status" value="1"/>
</dbReference>
<dbReference type="Proteomes" id="UP001597497">
    <property type="component" value="Unassembled WGS sequence"/>
</dbReference>
<dbReference type="GO" id="GO:0005524">
    <property type="term" value="F:ATP binding"/>
    <property type="evidence" value="ECO:0007669"/>
    <property type="project" value="UniProtKB-KW"/>
</dbReference>
<organism evidence="5 6">
    <name type="scientific">Marinicrinis sediminis</name>
    <dbReference type="NCBI Taxonomy" id="1652465"/>
    <lineage>
        <taxon>Bacteria</taxon>
        <taxon>Bacillati</taxon>
        <taxon>Bacillota</taxon>
        <taxon>Bacilli</taxon>
        <taxon>Bacillales</taxon>
        <taxon>Paenibacillaceae</taxon>
    </lineage>
</organism>
<dbReference type="InterPro" id="IPR003439">
    <property type="entry name" value="ABC_transporter-like_ATP-bd"/>
</dbReference>
<evidence type="ECO:0000313" key="6">
    <source>
        <dbReference type="Proteomes" id="UP001597497"/>
    </source>
</evidence>
<sequence>MLSIATLGARDHKVLMRATKVSKVYGSGQRLHYGVKETDLNIYAGDFTVIMGPSGSGKSTLLHLLSGLDRVTTGELYFKGQRIDQRSEKELGQFRSRKMGCVYQAFHLVPDLTILENILFPAYIAGMRKEAAEKKAHACMVELGIIGLQHRYPSQVSGGQQQRTAIARALINSPEILFADEPTGALSQEQGTRILDIFTDLNQQGQSIVMVTHDAKAACRANRLLVVKDGMVDQIVGLGKYEANEQQKREADILSILASSSQKRCT</sequence>
<accession>A0ABW5R9J5</accession>
<protein>
    <submittedName>
        <fullName evidence="5">ABC transporter ATP-binding protein</fullName>
    </submittedName>
</protein>
<keyword evidence="3 5" id="KW-0067">ATP-binding</keyword>
<keyword evidence="2" id="KW-0547">Nucleotide-binding</keyword>
<feature type="domain" description="ABC transporter" evidence="4">
    <location>
        <begin position="16"/>
        <end position="254"/>
    </location>
</feature>
<dbReference type="EMBL" id="JBHUMM010000013">
    <property type="protein sequence ID" value="MFD2671578.1"/>
    <property type="molecule type" value="Genomic_DNA"/>
</dbReference>
<dbReference type="Pfam" id="PF00005">
    <property type="entry name" value="ABC_tran"/>
    <property type="match status" value="1"/>
</dbReference>